<keyword evidence="2" id="KW-1133">Transmembrane helix</keyword>
<dbReference type="AlphaFoldDB" id="A0A1G2CGD1"/>
<feature type="transmembrane region" description="Helical" evidence="2">
    <location>
        <begin position="97"/>
        <end position="121"/>
    </location>
</feature>
<dbReference type="EMBL" id="MHKZ01000025">
    <property type="protein sequence ID" value="OGZ00287.1"/>
    <property type="molecule type" value="Genomic_DNA"/>
</dbReference>
<evidence type="ECO:0000313" key="3">
    <source>
        <dbReference type="EMBL" id="OGZ00287.1"/>
    </source>
</evidence>
<name>A0A1G2CGD1_9BACT</name>
<accession>A0A1G2CGD1</accession>
<keyword evidence="2" id="KW-0472">Membrane</keyword>
<feature type="region of interest" description="Disordered" evidence="1">
    <location>
        <begin position="1"/>
        <end position="20"/>
    </location>
</feature>
<protein>
    <submittedName>
        <fullName evidence="3">Uncharacterized protein</fullName>
    </submittedName>
</protein>
<gene>
    <name evidence="3" type="ORF">A3B13_02925</name>
</gene>
<dbReference type="Proteomes" id="UP000176287">
    <property type="component" value="Unassembled WGS sequence"/>
</dbReference>
<keyword evidence="2" id="KW-0812">Transmembrane</keyword>
<organism evidence="3 4">
    <name type="scientific">Candidatus Liptonbacteria bacterium RIFCSPLOWO2_01_FULL_45_15</name>
    <dbReference type="NCBI Taxonomy" id="1798649"/>
    <lineage>
        <taxon>Bacteria</taxon>
        <taxon>Candidatus Liptoniibacteriota</taxon>
    </lineage>
</organism>
<evidence type="ECO:0000256" key="1">
    <source>
        <dbReference type="SAM" id="MobiDB-lite"/>
    </source>
</evidence>
<evidence type="ECO:0000313" key="4">
    <source>
        <dbReference type="Proteomes" id="UP000176287"/>
    </source>
</evidence>
<evidence type="ECO:0000256" key="2">
    <source>
        <dbReference type="SAM" id="Phobius"/>
    </source>
</evidence>
<comment type="caution">
    <text evidence="3">The sequence shown here is derived from an EMBL/GenBank/DDBJ whole genome shotgun (WGS) entry which is preliminary data.</text>
</comment>
<proteinExistence type="predicted"/>
<reference evidence="3 4" key="1">
    <citation type="journal article" date="2016" name="Nat. Commun.">
        <title>Thousands of microbial genomes shed light on interconnected biogeochemical processes in an aquifer system.</title>
        <authorList>
            <person name="Anantharaman K."/>
            <person name="Brown C.T."/>
            <person name="Hug L.A."/>
            <person name="Sharon I."/>
            <person name="Castelle C.J."/>
            <person name="Probst A.J."/>
            <person name="Thomas B.C."/>
            <person name="Singh A."/>
            <person name="Wilkins M.J."/>
            <person name="Karaoz U."/>
            <person name="Brodie E.L."/>
            <person name="Williams K.H."/>
            <person name="Hubbard S.S."/>
            <person name="Banfield J.F."/>
        </authorList>
    </citation>
    <scope>NUCLEOTIDE SEQUENCE [LARGE SCALE GENOMIC DNA]</scope>
</reference>
<sequence>MDQIDNNFEHISGANVPPPPAEVGVRTMASDLASIAERGGGSPKPRMIKISSVSASPHVVHPAISPAVVHSAAVSPVADETQNPAPGSKSLFSKPTFLFPFLGILLLGVFSAAYFLVYPLLNPKKPSVKVPIVPTVKQSLSFEHESFFGQPIDGNFTLEILSPIIGMESERDRISSFVNGITGSFFEIIPQSGDGQAFSADDFFSSIGGNVLDPDFLNENFEKDFTLFLYKDKSGLWLGYILQLKTGKSPIFLQKAVLQKMESASTERANLFLASPGVQTDSKFQNGLSGGQPIWFMNFSNTSSVLAYGWFFNKYLAISTSFEGLKQAILHF</sequence>